<reference evidence="1" key="1">
    <citation type="submission" date="2016-10" db="EMBL/GenBank/DDBJ databases">
        <title>Sequence of Gallionella enrichment culture.</title>
        <authorList>
            <person name="Poehlein A."/>
            <person name="Muehling M."/>
            <person name="Daniel R."/>
        </authorList>
    </citation>
    <scope>NUCLEOTIDE SEQUENCE</scope>
</reference>
<dbReference type="PRINTS" id="PR00413">
    <property type="entry name" value="HADHALOGNASE"/>
</dbReference>
<sequence length="248" mass="26355">MALQALVFDVDGTLADTERDGHRPAFNAAFAHAGLPWHWDVAVYGGLLGVTGGKERIRHYCERHDPGFLARPEADESIAALHADKTRRYVAFVAEGRIRLRPGVARLVDEARATGMKLAIASTTSPENVTALLGAGLGPDAPGWFDVIGAGDVVPRKKPAPDIYTWVTARLGLAPEECLAIEDSSVGLHAAVTAGLPTVVTRSPYTVGDDPTGALTVLDDLSGLTLADLHDLHRTDHLGTRTRPGPTH</sequence>
<dbReference type="SFLD" id="SFLDS00003">
    <property type="entry name" value="Haloacid_Dehalogenase"/>
    <property type="match status" value="1"/>
</dbReference>
<dbReference type="EMBL" id="MLJW01000899">
    <property type="protein sequence ID" value="OIQ81637.1"/>
    <property type="molecule type" value="Genomic_DNA"/>
</dbReference>
<dbReference type="SFLD" id="SFLDG01129">
    <property type="entry name" value="C1.5:_HAD__Beta-PGM__Phosphata"/>
    <property type="match status" value="1"/>
</dbReference>
<proteinExistence type="predicted"/>
<dbReference type="Pfam" id="PF00702">
    <property type="entry name" value="Hydrolase"/>
    <property type="match status" value="1"/>
</dbReference>
<evidence type="ECO:0000313" key="1">
    <source>
        <dbReference type="EMBL" id="OIQ81637.1"/>
    </source>
</evidence>
<dbReference type="CDD" id="cd07528">
    <property type="entry name" value="HAD_CbbY-like"/>
    <property type="match status" value="1"/>
</dbReference>
<dbReference type="EC" id="3.1.3.-" evidence="1"/>
<name>A0A1J5R0F0_9ZZZZ</name>
<protein>
    <submittedName>
        <fullName evidence="1">Phosphorylated carbohydrates phosphatase</fullName>
        <ecNumber evidence="1">3.1.3.-</ecNumber>
    </submittedName>
</protein>
<dbReference type="InterPro" id="IPR023214">
    <property type="entry name" value="HAD_sf"/>
</dbReference>
<dbReference type="Gene3D" id="3.40.50.1000">
    <property type="entry name" value="HAD superfamily/HAD-like"/>
    <property type="match status" value="1"/>
</dbReference>
<gene>
    <name evidence="1" type="ORF">GALL_365920</name>
</gene>
<dbReference type="SFLD" id="SFLDF00035">
    <property type="entry name" value="phosphoglycolate_phosphatase"/>
    <property type="match status" value="1"/>
</dbReference>
<dbReference type="GO" id="GO:0016787">
    <property type="term" value="F:hydrolase activity"/>
    <property type="evidence" value="ECO:0007669"/>
    <property type="project" value="UniProtKB-KW"/>
</dbReference>
<dbReference type="NCBIfam" id="TIGR01509">
    <property type="entry name" value="HAD-SF-IA-v3"/>
    <property type="match status" value="1"/>
</dbReference>
<comment type="caution">
    <text evidence="1">The sequence shown here is derived from an EMBL/GenBank/DDBJ whole genome shotgun (WGS) entry which is preliminary data.</text>
</comment>
<dbReference type="InterPro" id="IPR006439">
    <property type="entry name" value="HAD-SF_hydro_IA"/>
</dbReference>
<organism evidence="1">
    <name type="scientific">mine drainage metagenome</name>
    <dbReference type="NCBI Taxonomy" id="410659"/>
    <lineage>
        <taxon>unclassified sequences</taxon>
        <taxon>metagenomes</taxon>
        <taxon>ecological metagenomes</taxon>
    </lineage>
</organism>
<accession>A0A1J5R0F0</accession>
<keyword evidence="1" id="KW-0378">Hydrolase</keyword>
<dbReference type="SFLD" id="SFLDG01135">
    <property type="entry name" value="C1.5.6:_HAD__Beta-PGM__Phospha"/>
    <property type="match status" value="1"/>
</dbReference>
<dbReference type="InterPro" id="IPR036412">
    <property type="entry name" value="HAD-like_sf"/>
</dbReference>
<dbReference type="InterPro" id="IPR023198">
    <property type="entry name" value="PGP-like_dom2"/>
</dbReference>
<dbReference type="Gene3D" id="1.10.150.240">
    <property type="entry name" value="Putative phosphatase, domain 2"/>
    <property type="match status" value="1"/>
</dbReference>
<dbReference type="AlphaFoldDB" id="A0A1J5R0F0"/>
<dbReference type="InterPro" id="IPR044999">
    <property type="entry name" value="CbbY-like"/>
</dbReference>
<dbReference type="SUPFAM" id="SSF56784">
    <property type="entry name" value="HAD-like"/>
    <property type="match status" value="1"/>
</dbReference>
<dbReference type="PANTHER" id="PTHR42896:SF2">
    <property type="entry name" value="CBBY-LIKE PROTEIN"/>
    <property type="match status" value="1"/>
</dbReference>
<dbReference type="PANTHER" id="PTHR42896">
    <property type="entry name" value="XYLULOSE-1,5-BISPHOSPHATE (XUBP) PHOSPHATASE"/>
    <property type="match status" value="1"/>
</dbReference>